<comment type="caution">
    <text evidence="4">The sequence shown here is derived from an EMBL/GenBank/DDBJ whole genome shotgun (WGS) entry which is preliminary data.</text>
</comment>
<feature type="region of interest" description="Disordered" evidence="3">
    <location>
        <begin position="31"/>
        <end position="59"/>
    </location>
</feature>
<keyword evidence="5" id="KW-1185">Reference proteome</keyword>
<dbReference type="PANTHER" id="PTHR31882:SF2">
    <property type="entry name" value="TNFAIP3-INTERACTING PROTEIN 3"/>
    <property type="match status" value="1"/>
</dbReference>
<evidence type="ECO:0000313" key="5">
    <source>
        <dbReference type="Proteomes" id="UP000677803"/>
    </source>
</evidence>
<feature type="compositionally biased region" description="Basic and acidic residues" evidence="3">
    <location>
        <begin position="44"/>
        <end position="59"/>
    </location>
</feature>
<name>A0A8S4AWV2_9TELE</name>
<gene>
    <name evidence="4" type="ORF">MMEN_LOCUS7148</name>
</gene>
<dbReference type="PANTHER" id="PTHR31882">
    <property type="entry name" value="TNFAIP3-INTERACTING PROTEIN COILED COIL FAMILY MEMBER"/>
    <property type="match status" value="1"/>
</dbReference>
<dbReference type="GO" id="GO:0005737">
    <property type="term" value="C:cytoplasm"/>
    <property type="evidence" value="ECO:0007669"/>
    <property type="project" value="UniProtKB-ARBA"/>
</dbReference>
<organism evidence="4 5">
    <name type="scientific">Menidia menidia</name>
    <name type="common">Atlantic silverside</name>
    <dbReference type="NCBI Taxonomy" id="238744"/>
    <lineage>
        <taxon>Eukaryota</taxon>
        <taxon>Metazoa</taxon>
        <taxon>Chordata</taxon>
        <taxon>Craniata</taxon>
        <taxon>Vertebrata</taxon>
        <taxon>Euteleostomi</taxon>
        <taxon>Actinopterygii</taxon>
        <taxon>Neopterygii</taxon>
        <taxon>Teleostei</taxon>
        <taxon>Neoteleostei</taxon>
        <taxon>Acanthomorphata</taxon>
        <taxon>Ovalentaria</taxon>
        <taxon>Atherinomorphae</taxon>
        <taxon>Atheriniformes</taxon>
        <taxon>Atherinopsidae</taxon>
        <taxon>Menidiinae</taxon>
        <taxon>Menidia</taxon>
    </lineage>
</organism>
<feature type="coiled-coil region" evidence="2">
    <location>
        <begin position="271"/>
        <end position="298"/>
    </location>
</feature>
<dbReference type="AlphaFoldDB" id="A0A8S4AWV2"/>
<dbReference type="Proteomes" id="UP000677803">
    <property type="component" value="Unassembled WGS sequence"/>
</dbReference>
<dbReference type="OrthoDB" id="5969558at2759"/>
<dbReference type="EMBL" id="CAJRST010006668">
    <property type="protein sequence ID" value="CAG5896130.1"/>
    <property type="molecule type" value="Genomic_DNA"/>
</dbReference>
<protein>
    <submittedName>
        <fullName evidence="4">(Atlantic silverside) hypothetical protein</fullName>
    </submittedName>
</protein>
<evidence type="ECO:0000256" key="3">
    <source>
        <dbReference type="SAM" id="MobiDB-lite"/>
    </source>
</evidence>
<evidence type="ECO:0000256" key="2">
    <source>
        <dbReference type="SAM" id="Coils"/>
    </source>
</evidence>
<dbReference type="GO" id="GO:0006357">
    <property type="term" value="P:regulation of transcription by RNA polymerase II"/>
    <property type="evidence" value="ECO:0007669"/>
    <property type="project" value="TreeGrafter"/>
</dbReference>
<evidence type="ECO:0000256" key="1">
    <source>
        <dbReference type="ARBA" id="ARBA00023054"/>
    </source>
</evidence>
<evidence type="ECO:0000313" key="4">
    <source>
        <dbReference type="EMBL" id="CAG5896130.1"/>
    </source>
</evidence>
<dbReference type="Gene3D" id="1.20.5.990">
    <property type="entry name" value="Nemo cc2-lz domain - 1d5 darpin complex"/>
    <property type="match status" value="1"/>
</dbReference>
<feature type="coiled-coil region" evidence="2">
    <location>
        <begin position="197"/>
        <end position="238"/>
    </location>
</feature>
<dbReference type="GO" id="GO:0071222">
    <property type="term" value="P:cellular response to lipopolysaccharide"/>
    <property type="evidence" value="ECO:0007669"/>
    <property type="project" value="TreeGrafter"/>
</dbReference>
<dbReference type="GO" id="GO:0043122">
    <property type="term" value="P:regulation of canonical NF-kappaB signal transduction"/>
    <property type="evidence" value="ECO:0007669"/>
    <property type="project" value="UniProtKB-ARBA"/>
</dbReference>
<reference evidence="4" key="1">
    <citation type="submission" date="2021-05" db="EMBL/GenBank/DDBJ databases">
        <authorList>
            <person name="Tigano A."/>
        </authorList>
    </citation>
    <scope>NUCLEOTIDE SEQUENCE</scope>
</reference>
<keyword evidence="1 2" id="KW-0175">Coiled coil</keyword>
<proteinExistence type="predicted"/>
<sequence>MIGRRWFYDVARLWLIKQRCLKTARSELARRKNPQNDIMSLHKSPVDRPPEKTHSMDMKQSHRLYPSLPHTSRYEICLPVGSAREKPQTAAEFHPRSGLEDPQPLEFSTGCDISMKAQILILEEQRRELLSINKKWAKEYRTMAQFYKGKIRALKALQRHDLSEEETSDEEKLVALCDQLKLKTDTLTGEVEVGSKLLTAENEARELRLENGTLTRRGQHQREEIQRLNKALEEALQTPQLLGGSSETQINIWKHQAEVYKEDFLTERKDREKLKDKYLELEKRFRKVHNELRAIKSQVTRDLPEQRCSCTSRGKCPNWEACSVRQQHPQRRSSPDSKR</sequence>
<accession>A0A8S4AWV2</accession>